<evidence type="ECO:0000313" key="3">
    <source>
        <dbReference type="Proteomes" id="UP001589607"/>
    </source>
</evidence>
<reference evidence="2 3" key="1">
    <citation type="submission" date="2024-09" db="EMBL/GenBank/DDBJ databases">
        <authorList>
            <person name="Sun Q."/>
            <person name="Mori K."/>
        </authorList>
    </citation>
    <scope>NUCLEOTIDE SEQUENCE [LARGE SCALE GENOMIC DNA]</scope>
    <source>
        <strain evidence="2 3">CECT 7955</strain>
    </source>
</reference>
<dbReference type="Proteomes" id="UP001589607">
    <property type="component" value="Unassembled WGS sequence"/>
</dbReference>
<keyword evidence="1" id="KW-0812">Transmembrane</keyword>
<comment type="caution">
    <text evidence="2">The sequence shown here is derived from an EMBL/GenBank/DDBJ whole genome shotgun (WGS) entry which is preliminary data.</text>
</comment>
<protein>
    <submittedName>
        <fullName evidence="2">Uncharacterized protein</fullName>
    </submittedName>
</protein>
<feature type="transmembrane region" description="Helical" evidence="1">
    <location>
        <begin position="6"/>
        <end position="23"/>
    </location>
</feature>
<accession>A0ABV5GHQ3</accession>
<keyword evidence="3" id="KW-1185">Reference proteome</keyword>
<sequence length="120" mass="14045">MSFSATFLGLISLGLLYLFYLNLDYNLNKESVLTFEFSSNINGTRIDLKKDKTCVIYDYSDISGRYYYGNYTIIDSIIETTNIKKDEYSCDKFYFSKKDSVLYPLKGKEIDFSQKFLLNE</sequence>
<name>A0ABV5GHQ3_9FLAO</name>
<dbReference type="EMBL" id="JBHMEY010000001">
    <property type="protein sequence ID" value="MFB9094905.1"/>
    <property type="molecule type" value="Genomic_DNA"/>
</dbReference>
<evidence type="ECO:0000256" key="1">
    <source>
        <dbReference type="SAM" id="Phobius"/>
    </source>
</evidence>
<evidence type="ECO:0000313" key="2">
    <source>
        <dbReference type="EMBL" id="MFB9094905.1"/>
    </source>
</evidence>
<keyword evidence="1" id="KW-0472">Membrane</keyword>
<proteinExistence type="predicted"/>
<gene>
    <name evidence="2" type="ORF">ACFFVF_00120</name>
</gene>
<organism evidence="2 3">
    <name type="scientific">Flavobacterium jumunjinense</name>
    <dbReference type="NCBI Taxonomy" id="998845"/>
    <lineage>
        <taxon>Bacteria</taxon>
        <taxon>Pseudomonadati</taxon>
        <taxon>Bacteroidota</taxon>
        <taxon>Flavobacteriia</taxon>
        <taxon>Flavobacteriales</taxon>
        <taxon>Flavobacteriaceae</taxon>
        <taxon>Flavobacterium</taxon>
    </lineage>
</organism>
<keyword evidence="1" id="KW-1133">Transmembrane helix</keyword>